<proteinExistence type="predicted"/>
<name>A0A224YLU5_9ACAR</name>
<organism evidence="1">
    <name type="scientific">Rhipicephalus zambeziensis</name>
    <dbReference type="NCBI Taxonomy" id="60191"/>
    <lineage>
        <taxon>Eukaryota</taxon>
        <taxon>Metazoa</taxon>
        <taxon>Ecdysozoa</taxon>
        <taxon>Arthropoda</taxon>
        <taxon>Chelicerata</taxon>
        <taxon>Arachnida</taxon>
        <taxon>Acari</taxon>
        <taxon>Parasitiformes</taxon>
        <taxon>Ixodida</taxon>
        <taxon>Ixodoidea</taxon>
        <taxon>Ixodidae</taxon>
        <taxon>Rhipicephalinae</taxon>
        <taxon>Rhipicephalus</taxon>
        <taxon>Rhipicephalus</taxon>
    </lineage>
</organism>
<reference evidence="1" key="1">
    <citation type="journal article" date="2017" name="Parasit. Vectors">
        <title>Sialotranscriptomics of Rhipicephalus zambeziensis reveals intricate expression profiles of secretory proteins and suggests tight temporal transcriptional regulation during blood-feeding.</title>
        <authorList>
            <person name="de Castro M.H."/>
            <person name="de Klerk D."/>
            <person name="Pienaar R."/>
            <person name="Rees D.J.G."/>
            <person name="Mans B.J."/>
        </authorList>
    </citation>
    <scope>NUCLEOTIDE SEQUENCE</scope>
    <source>
        <tissue evidence="1">Salivary glands</tissue>
    </source>
</reference>
<protein>
    <submittedName>
        <fullName evidence="1">Lipocalin</fullName>
    </submittedName>
</protein>
<dbReference type="EMBL" id="GFPF01004067">
    <property type="protein sequence ID" value="MAA15213.1"/>
    <property type="molecule type" value="Transcribed_RNA"/>
</dbReference>
<dbReference type="AlphaFoldDB" id="A0A224YLU5"/>
<evidence type="ECO:0000313" key="1">
    <source>
        <dbReference type="EMBL" id="MAA15213.1"/>
    </source>
</evidence>
<sequence>MFLLGLAIGSHGLDGSNFTQELYNNHTYWVFKTSYMWSQYTLCYRYKRYKEPSDSPLVLKQIYEIYDNLTSPKRLKEYSLWSVQENTSASDNFLFTRMRDRMNVTYNLTYWNETEKCFILTFNMSDKTECELDVWDKLPYNDSGLSNCLAMLNSTCKTTLHYYDTNCDKTSAKKGVRVKSKS</sequence>
<accession>A0A224YLU5</accession>